<proteinExistence type="predicted"/>
<comment type="caution">
    <text evidence="1">The sequence shown here is derived from an EMBL/GenBank/DDBJ whole genome shotgun (WGS) entry which is preliminary data.</text>
</comment>
<evidence type="ECO:0000313" key="2">
    <source>
        <dbReference type="Proteomes" id="UP000828941"/>
    </source>
</evidence>
<protein>
    <submittedName>
        <fullName evidence="1">Uncharacterized protein</fullName>
    </submittedName>
</protein>
<keyword evidence="2" id="KW-1185">Reference proteome</keyword>
<accession>A0ACB9PG56</accession>
<reference evidence="1 2" key="1">
    <citation type="journal article" date="2022" name="DNA Res.">
        <title>Chromosomal-level genome assembly of the orchid tree Bauhinia variegata (Leguminosae; Cercidoideae) supports the allotetraploid origin hypothesis of Bauhinia.</title>
        <authorList>
            <person name="Zhong Y."/>
            <person name="Chen Y."/>
            <person name="Zheng D."/>
            <person name="Pang J."/>
            <person name="Liu Y."/>
            <person name="Luo S."/>
            <person name="Meng S."/>
            <person name="Qian L."/>
            <person name="Wei D."/>
            <person name="Dai S."/>
            <person name="Zhou R."/>
        </authorList>
    </citation>
    <scope>NUCLEOTIDE SEQUENCE [LARGE SCALE GENOMIC DNA]</scope>
    <source>
        <strain evidence="1">BV-YZ2020</strain>
    </source>
</reference>
<organism evidence="1 2">
    <name type="scientific">Bauhinia variegata</name>
    <name type="common">Purple orchid tree</name>
    <name type="synonym">Phanera variegata</name>
    <dbReference type="NCBI Taxonomy" id="167791"/>
    <lineage>
        <taxon>Eukaryota</taxon>
        <taxon>Viridiplantae</taxon>
        <taxon>Streptophyta</taxon>
        <taxon>Embryophyta</taxon>
        <taxon>Tracheophyta</taxon>
        <taxon>Spermatophyta</taxon>
        <taxon>Magnoliopsida</taxon>
        <taxon>eudicotyledons</taxon>
        <taxon>Gunneridae</taxon>
        <taxon>Pentapetalae</taxon>
        <taxon>rosids</taxon>
        <taxon>fabids</taxon>
        <taxon>Fabales</taxon>
        <taxon>Fabaceae</taxon>
        <taxon>Cercidoideae</taxon>
        <taxon>Cercideae</taxon>
        <taxon>Bauhiniinae</taxon>
        <taxon>Bauhinia</taxon>
    </lineage>
</organism>
<name>A0ACB9PG56_BAUVA</name>
<dbReference type="EMBL" id="CM039429">
    <property type="protein sequence ID" value="KAI4347467.1"/>
    <property type="molecule type" value="Genomic_DNA"/>
</dbReference>
<gene>
    <name evidence="1" type="ORF">L6164_008279</name>
</gene>
<dbReference type="Proteomes" id="UP000828941">
    <property type="component" value="Chromosome 4"/>
</dbReference>
<sequence>MNFQFSSCNPLQQHSIPQDLTLPSTQIDGKCPYNKSPKGRKRKQCSQEDDVQKKLMRRKIEKQRRQEMSILCTSLRSQLPLEYIKGKRSASDHMNEAAQYIKDLKNRIKELSAKRDKLRKLSNSYAIETDITTICADHAPANVSVHQCFSGFEVMLSGSTRVQMLPLSRVMDMLLKEGLKVVNCISTKAEHRWIHTIYVEVSDPIHIDCSILERKLEQAIPSLRKTSL</sequence>
<evidence type="ECO:0000313" key="1">
    <source>
        <dbReference type="EMBL" id="KAI4347467.1"/>
    </source>
</evidence>